<dbReference type="PANTHER" id="PTHR11247:SF79">
    <property type="entry name" value="ALPHA_BETA-HYDROLASES SUPERFAMILY PROTEIN"/>
    <property type="match status" value="1"/>
</dbReference>
<reference evidence="6" key="1">
    <citation type="submission" date="2018-05" db="EMBL/GenBank/DDBJ databases">
        <title>Draft genome of Mucuna pruriens seed.</title>
        <authorList>
            <person name="Nnadi N.E."/>
            <person name="Vos R."/>
            <person name="Hasami M.H."/>
            <person name="Devisetty U.K."/>
            <person name="Aguiy J.C."/>
        </authorList>
    </citation>
    <scope>NUCLEOTIDE SEQUENCE [LARGE SCALE GENOMIC DNA]</scope>
    <source>
        <strain evidence="6">JCA_2017</strain>
    </source>
</reference>
<dbReference type="PRINTS" id="PR00414">
    <property type="entry name" value="PPTHIESTRASE"/>
</dbReference>
<dbReference type="STRING" id="157652.A0A371FYV6"/>
<evidence type="ECO:0000313" key="7">
    <source>
        <dbReference type="Proteomes" id="UP000257109"/>
    </source>
</evidence>
<dbReference type="GO" id="GO:0016790">
    <property type="term" value="F:thiolester hydrolase activity"/>
    <property type="evidence" value="ECO:0007669"/>
    <property type="project" value="TreeGrafter"/>
</dbReference>
<evidence type="ECO:0000256" key="4">
    <source>
        <dbReference type="ARBA" id="ARBA00023180"/>
    </source>
</evidence>
<protein>
    <submittedName>
        <fullName evidence="6">Palmitoyl-protein thioesterase 1</fullName>
    </submittedName>
</protein>
<dbReference type="AlphaFoldDB" id="A0A371FYV6"/>
<keyword evidence="3" id="KW-1015">Disulfide bond</keyword>
<dbReference type="InterPro" id="IPR002472">
    <property type="entry name" value="Palm_thioest"/>
</dbReference>
<sequence>MANVTVFALALFFVALITGAQTVPFIVLHVIVEFGQLDALFCFLRGSLVILFETSPMRNTEYSHSAGNLSFNKWQGCVVVLEFGSSEVKGSHPREEVRNYSCWCILYLAAILHDKNIISNYHLLLASLTLNLIFSLLGNYISGREYGCEVFLRRRIICSGIGDQCKNRGMRNFIKSLSEWSGSPGYCLEIGKGSWDSWTKPLLKQTAIACEKVVKKMSDLGQGYNIVGLSQGNLIGRGIIEFCDGAPPVKNFISLGGPHAGTASVPLCGSETVCTLIDIVIQFGIYSPFAQKNLAPSGYVKIPIDIAGYIRGCKFLPKLNNEIVSKRNSTYRQRFASLQNLILIMFEQDTVVIPKETAWFGYYPNGALHPVLPVQQTELYIDDWIGLRALDEAGKVQFINVSGDHLDISRSDMKTYIVPYLTDQTSLVTRPKLEHSSSWISSVRSFLWEMFGLTEDLSSF</sequence>
<organism evidence="6 7">
    <name type="scientific">Mucuna pruriens</name>
    <name type="common">Velvet bean</name>
    <name type="synonym">Dolichos pruriens</name>
    <dbReference type="NCBI Taxonomy" id="157652"/>
    <lineage>
        <taxon>Eukaryota</taxon>
        <taxon>Viridiplantae</taxon>
        <taxon>Streptophyta</taxon>
        <taxon>Embryophyta</taxon>
        <taxon>Tracheophyta</taxon>
        <taxon>Spermatophyta</taxon>
        <taxon>Magnoliopsida</taxon>
        <taxon>eudicotyledons</taxon>
        <taxon>Gunneridae</taxon>
        <taxon>Pentapetalae</taxon>
        <taxon>rosids</taxon>
        <taxon>fabids</taxon>
        <taxon>Fabales</taxon>
        <taxon>Fabaceae</taxon>
        <taxon>Papilionoideae</taxon>
        <taxon>50 kb inversion clade</taxon>
        <taxon>NPAAA clade</taxon>
        <taxon>indigoferoid/millettioid clade</taxon>
        <taxon>Phaseoleae</taxon>
        <taxon>Mucuna</taxon>
    </lineage>
</organism>
<evidence type="ECO:0000313" key="6">
    <source>
        <dbReference type="EMBL" id="RDX83461.1"/>
    </source>
</evidence>
<evidence type="ECO:0000256" key="1">
    <source>
        <dbReference type="ARBA" id="ARBA00022729"/>
    </source>
</evidence>
<dbReference type="EMBL" id="QJKJ01007353">
    <property type="protein sequence ID" value="RDX83461.1"/>
    <property type="molecule type" value="Genomic_DNA"/>
</dbReference>
<dbReference type="PANTHER" id="PTHR11247">
    <property type="entry name" value="PALMITOYL-PROTEIN THIOESTERASE/DOLICHYLDIPHOSPHATASE 1"/>
    <property type="match status" value="1"/>
</dbReference>
<dbReference type="OrthoDB" id="10263094at2759"/>
<feature type="non-terminal residue" evidence="6">
    <location>
        <position position="1"/>
    </location>
</feature>
<dbReference type="GO" id="GO:0098599">
    <property type="term" value="F:palmitoyl hydrolase activity"/>
    <property type="evidence" value="ECO:0007669"/>
    <property type="project" value="InterPro"/>
</dbReference>
<dbReference type="Proteomes" id="UP000257109">
    <property type="component" value="Unassembled WGS sequence"/>
</dbReference>
<accession>A0A371FYV6</accession>
<evidence type="ECO:0000256" key="5">
    <source>
        <dbReference type="SAM" id="SignalP"/>
    </source>
</evidence>
<name>A0A371FYV6_MUCPR</name>
<dbReference type="Gene3D" id="3.40.50.1820">
    <property type="entry name" value="alpha/beta hydrolase"/>
    <property type="match status" value="1"/>
</dbReference>
<keyword evidence="2" id="KW-0378">Hydrolase</keyword>
<dbReference type="SUPFAM" id="SSF53474">
    <property type="entry name" value="alpha/beta-Hydrolases"/>
    <property type="match status" value="1"/>
</dbReference>
<keyword evidence="7" id="KW-1185">Reference proteome</keyword>
<keyword evidence="4" id="KW-0325">Glycoprotein</keyword>
<proteinExistence type="predicted"/>
<evidence type="ECO:0000256" key="2">
    <source>
        <dbReference type="ARBA" id="ARBA00022801"/>
    </source>
</evidence>
<dbReference type="InterPro" id="IPR029058">
    <property type="entry name" value="AB_hydrolase_fold"/>
</dbReference>
<keyword evidence="1 5" id="KW-0732">Signal</keyword>
<comment type="caution">
    <text evidence="6">The sequence shown here is derived from an EMBL/GenBank/DDBJ whole genome shotgun (WGS) entry which is preliminary data.</text>
</comment>
<feature type="signal peptide" evidence="5">
    <location>
        <begin position="1"/>
        <end position="22"/>
    </location>
</feature>
<dbReference type="Pfam" id="PF02089">
    <property type="entry name" value="Palm_thioest"/>
    <property type="match status" value="1"/>
</dbReference>
<gene>
    <name evidence="6" type="primary">ppt-1</name>
    <name evidence="6" type="ORF">CR513_35614</name>
</gene>
<evidence type="ECO:0000256" key="3">
    <source>
        <dbReference type="ARBA" id="ARBA00023157"/>
    </source>
</evidence>
<feature type="chain" id="PRO_5016812668" evidence="5">
    <location>
        <begin position="23"/>
        <end position="460"/>
    </location>
</feature>